<feature type="transmembrane region" description="Helical" evidence="2">
    <location>
        <begin position="28"/>
        <end position="47"/>
    </location>
</feature>
<feature type="coiled-coil region" evidence="1">
    <location>
        <begin position="149"/>
        <end position="176"/>
    </location>
</feature>
<dbReference type="Gene3D" id="1.10.287.470">
    <property type="entry name" value="Helix hairpin bin"/>
    <property type="match status" value="1"/>
</dbReference>
<keyword evidence="2" id="KW-0812">Transmembrane</keyword>
<evidence type="ECO:0000256" key="2">
    <source>
        <dbReference type="SAM" id="Phobius"/>
    </source>
</evidence>
<keyword evidence="1" id="KW-0175">Coiled coil</keyword>
<dbReference type="PANTHER" id="PTHR30386:SF27">
    <property type="entry name" value="MEMBRANE FUSION PROTEIN (MFP) FAMILY PROTEIN"/>
    <property type="match status" value="1"/>
</dbReference>
<evidence type="ECO:0000256" key="1">
    <source>
        <dbReference type="SAM" id="Coils"/>
    </source>
</evidence>
<dbReference type="PANTHER" id="PTHR30386">
    <property type="entry name" value="MEMBRANE FUSION SUBUNIT OF EMRAB-TOLC MULTIDRUG EFFLUX PUMP"/>
    <property type="match status" value="1"/>
</dbReference>
<dbReference type="AlphaFoldDB" id="A0AA97F9H6"/>
<dbReference type="Pfam" id="PF25876">
    <property type="entry name" value="HH_MFP_RND"/>
    <property type="match status" value="1"/>
</dbReference>
<feature type="domain" description="Multidrug resistance protein MdtA-like alpha-helical hairpin" evidence="3">
    <location>
        <begin position="112"/>
        <end position="177"/>
    </location>
</feature>
<dbReference type="InterPro" id="IPR058624">
    <property type="entry name" value="MdtA-like_HH"/>
</dbReference>
<reference evidence="4 5" key="1">
    <citation type="submission" date="2023-10" db="EMBL/GenBank/DDBJ databases">
        <title>Complete genome sequence of a Sphingomonadaceae bacterium.</title>
        <authorList>
            <person name="Yan C."/>
        </authorList>
    </citation>
    <scope>NUCLEOTIDE SEQUENCE [LARGE SCALE GENOMIC DNA]</scope>
    <source>
        <strain evidence="4 5">SCSIO 66989</strain>
    </source>
</reference>
<name>A0AA97F9H6_9SPHN</name>
<evidence type="ECO:0000313" key="4">
    <source>
        <dbReference type="EMBL" id="WOE74950.1"/>
    </source>
</evidence>
<dbReference type="SUPFAM" id="SSF111369">
    <property type="entry name" value="HlyD-like secretion proteins"/>
    <property type="match status" value="1"/>
</dbReference>
<proteinExistence type="predicted"/>
<dbReference type="RefSeq" id="WP_317081423.1">
    <property type="nucleotide sequence ID" value="NZ_CP136594.1"/>
</dbReference>
<sequence>MTSYKEHIDHFGTLTAQKMPVSQRVFKWMVLTSLIFVALFVTFVPWVQTAQGRGQVIALNPQDRVQNVTALVPGRIEEWFVQDGQRVEEGEAIVQLADNDPQLLDRLRAERMQITARIAAAESALETAKLDVTRDRALFDEGLGARREYELARIQVAEKEATLAEAMAELNRIDINLSRQSMQLVTAPRDGVIQRIRGGDKATLVSQGDVLATFAPIEAERVVELYIDGRDVSLIKPGFPVRLEFEGWPAIQFSGWPSVAQGIFDGQVRSIDLASSPNGLFRVLVVEHPDKPAWPKEPFVRLGATVRGWVLMEEVSVAFELWRQLNDFPLQPVTSNSPEAENGTNAP</sequence>
<evidence type="ECO:0000259" key="3">
    <source>
        <dbReference type="Pfam" id="PF25876"/>
    </source>
</evidence>
<dbReference type="Gene3D" id="2.40.50.100">
    <property type="match status" value="1"/>
</dbReference>
<keyword evidence="2" id="KW-0472">Membrane</keyword>
<keyword evidence="2" id="KW-1133">Transmembrane helix</keyword>
<keyword evidence="5" id="KW-1185">Reference proteome</keyword>
<gene>
    <name evidence="4" type="ORF">RB602_14085</name>
</gene>
<dbReference type="KEGG" id="acoa:RB602_14085"/>
<protein>
    <submittedName>
        <fullName evidence="4">HlyD family efflux transporter periplasmic adaptor subunit</fullName>
    </submittedName>
</protein>
<dbReference type="InterPro" id="IPR050739">
    <property type="entry name" value="MFP"/>
</dbReference>
<evidence type="ECO:0000313" key="5">
    <source>
        <dbReference type="Proteomes" id="UP001302429"/>
    </source>
</evidence>
<dbReference type="Proteomes" id="UP001302429">
    <property type="component" value="Chromosome"/>
</dbReference>
<accession>A0AA97F9H6</accession>
<dbReference type="EMBL" id="CP136594">
    <property type="protein sequence ID" value="WOE74950.1"/>
    <property type="molecule type" value="Genomic_DNA"/>
</dbReference>
<organism evidence="4 5">
    <name type="scientific">Alterisphingorhabdus coralli</name>
    <dbReference type="NCBI Taxonomy" id="3071408"/>
    <lineage>
        <taxon>Bacteria</taxon>
        <taxon>Pseudomonadati</taxon>
        <taxon>Pseudomonadota</taxon>
        <taxon>Alphaproteobacteria</taxon>
        <taxon>Sphingomonadales</taxon>
        <taxon>Sphingomonadaceae</taxon>
        <taxon>Alterisphingorhabdus (ex Yan et al. 2024)</taxon>
    </lineage>
</organism>